<organism evidence="2 3">
    <name type="scientific">Erythroxylum novogranatense</name>
    <dbReference type="NCBI Taxonomy" id="1862640"/>
    <lineage>
        <taxon>Eukaryota</taxon>
        <taxon>Viridiplantae</taxon>
        <taxon>Streptophyta</taxon>
        <taxon>Embryophyta</taxon>
        <taxon>Tracheophyta</taxon>
        <taxon>Spermatophyta</taxon>
        <taxon>Magnoliopsida</taxon>
        <taxon>eudicotyledons</taxon>
        <taxon>Gunneridae</taxon>
        <taxon>Pentapetalae</taxon>
        <taxon>rosids</taxon>
        <taxon>fabids</taxon>
        <taxon>Malpighiales</taxon>
        <taxon>Erythroxylaceae</taxon>
        <taxon>Erythroxylum</taxon>
    </lineage>
</organism>
<evidence type="ECO:0000313" key="2">
    <source>
        <dbReference type="EMBL" id="KAJ8759288.1"/>
    </source>
</evidence>
<dbReference type="Proteomes" id="UP001159364">
    <property type="component" value="Linkage Group LG07"/>
</dbReference>
<evidence type="ECO:0000313" key="3">
    <source>
        <dbReference type="Proteomes" id="UP001159364"/>
    </source>
</evidence>
<dbReference type="PANTHER" id="PTHR48049:SF27">
    <property type="entry name" value="ANTHOCYANIDIN 3-O-GLUCOSYLTRANSFERASE 7-LIKE ISOFORM X1"/>
    <property type="match status" value="1"/>
</dbReference>
<protein>
    <submittedName>
        <fullName evidence="2">Uncharacterized protein</fullName>
    </submittedName>
</protein>
<dbReference type="SUPFAM" id="SSF53756">
    <property type="entry name" value="UDP-Glycosyltransferase/glycogen phosphorylase"/>
    <property type="match status" value="1"/>
</dbReference>
<dbReference type="GO" id="GO:0035251">
    <property type="term" value="F:UDP-glucosyltransferase activity"/>
    <property type="evidence" value="ECO:0007669"/>
    <property type="project" value="InterPro"/>
</dbReference>
<feature type="region of interest" description="Disordered" evidence="1">
    <location>
        <begin position="1"/>
        <end position="29"/>
    </location>
</feature>
<keyword evidence="3" id="KW-1185">Reference proteome</keyword>
<comment type="caution">
    <text evidence="2">The sequence shown here is derived from an EMBL/GenBank/DDBJ whole genome shotgun (WGS) entry which is preliminary data.</text>
</comment>
<accession>A0AAV8SZ06</accession>
<proteinExistence type="predicted"/>
<dbReference type="PANTHER" id="PTHR48049">
    <property type="entry name" value="GLYCOSYLTRANSFERASE"/>
    <property type="match status" value="1"/>
</dbReference>
<reference evidence="2 3" key="1">
    <citation type="submission" date="2021-09" db="EMBL/GenBank/DDBJ databases">
        <title>Genomic insights and catalytic innovation underlie evolution of tropane alkaloids biosynthesis.</title>
        <authorList>
            <person name="Wang Y.-J."/>
            <person name="Tian T."/>
            <person name="Huang J.-P."/>
            <person name="Huang S.-X."/>
        </authorList>
    </citation>
    <scope>NUCLEOTIDE SEQUENCE [LARGE SCALE GENOMIC DNA]</scope>
    <source>
        <strain evidence="2">KIB-2018</strain>
        <tissue evidence="2">Leaf</tissue>
    </source>
</reference>
<dbReference type="AlphaFoldDB" id="A0AAV8SZ06"/>
<sequence>MSPSPGPINVKSYNVNDGLPKPPEGPITPQEEADFFDSLIPESFKRGMSEAVTKTGRNITRLMTDSVLSYAAGKLAEDMKVPWVAFWVPTPPYALSAHLHMHLIADIYRNGADQTLDAIPGLSTIRIEDLPQEVLLRDQSYPDSSPVLLAVEQMSEWLPKASAVNLFYVGFLTMPVPLPPTSGPDITGCLTWLDDQKASSVVYISFGTSVVPPPKELTALAEALEASGVQSKLKFRPKR</sequence>
<dbReference type="Gene3D" id="3.40.50.2000">
    <property type="entry name" value="Glycogen Phosphorylase B"/>
    <property type="match status" value="2"/>
</dbReference>
<dbReference type="InterPro" id="IPR050481">
    <property type="entry name" value="UDP-glycosyltransf_plant"/>
</dbReference>
<dbReference type="EMBL" id="JAIWQS010000007">
    <property type="protein sequence ID" value="KAJ8759288.1"/>
    <property type="molecule type" value="Genomic_DNA"/>
</dbReference>
<name>A0AAV8SZ06_9ROSI</name>
<gene>
    <name evidence="2" type="ORF">K2173_006808</name>
</gene>
<evidence type="ECO:0000256" key="1">
    <source>
        <dbReference type="SAM" id="MobiDB-lite"/>
    </source>
</evidence>